<sequence length="459" mass="50155">MKRKVVSMLLVTSMLATLITGCGSTDTKDSADASTTDNSVSAGTETATVSEGGSDEVGTPFSDTVKISLMNSKPEITDALEAGAETFGKEYNVDIEIYETDSPGDTISQKYAAGDAPTIAILDLANVRDLAGDKILDLSNEKWCEVGGSTMGGIVDGKVYGMPLTVEGMCILYNKTAIEDLLGKEFVAEDYTTLDEFSALLDELKAAGMETPFVLNAEDWSIGQKGYQFIYDYQDGTEEGAMQFLNDVHDGKTTFEDNDVFNKVYDAFDLFIENNINKDDPLAADYDLNASYVAEGDAAFWLNGTWAWPDFEPYAVDGNEYDVMPFPINDQEGSQGKIVAGATKFAVVDAVDSSEEQQEAAKMFLNWLVFTDEGQDTLINQCGMVTAFTNISLEPNNPFNVGLKRYIDNGMTIDGANYMPSDHRSVLAANMQAYLDGKMTRQEIAEKLDEYWTTNTPVK</sequence>
<comment type="caution">
    <text evidence="7">The sequence shown here is derived from an EMBL/GenBank/DDBJ whole genome shotgun (WGS) entry which is preliminary data.</text>
</comment>
<dbReference type="SUPFAM" id="SSF53850">
    <property type="entry name" value="Periplasmic binding protein-like II"/>
    <property type="match status" value="1"/>
</dbReference>
<dbReference type="Proteomes" id="UP000266391">
    <property type="component" value="Unassembled WGS sequence"/>
</dbReference>
<evidence type="ECO:0000256" key="5">
    <source>
        <dbReference type="SAM" id="SignalP"/>
    </source>
</evidence>
<evidence type="ECO:0000313" key="7">
    <source>
        <dbReference type="EMBL" id="RHD06532.1"/>
    </source>
</evidence>
<dbReference type="EMBL" id="QRUN01000004">
    <property type="protein sequence ID" value="RGR69966.1"/>
    <property type="molecule type" value="Genomic_DNA"/>
</dbReference>
<dbReference type="InterPro" id="IPR050490">
    <property type="entry name" value="Bact_solute-bd_prot1"/>
</dbReference>
<accession>A0A396AKB1</accession>
<evidence type="ECO:0000313" key="8">
    <source>
        <dbReference type="Proteomes" id="UP000266391"/>
    </source>
</evidence>
<comment type="similarity">
    <text evidence="1">Belongs to the bacterial solute-binding protein 1 family.</text>
</comment>
<organism evidence="7 8">
    <name type="scientific">Roseburia inulinivorans</name>
    <dbReference type="NCBI Taxonomy" id="360807"/>
    <lineage>
        <taxon>Bacteria</taxon>
        <taxon>Bacillati</taxon>
        <taxon>Bacillota</taxon>
        <taxon>Clostridia</taxon>
        <taxon>Lachnospirales</taxon>
        <taxon>Lachnospiraceae</taxon>
        <taxon>Roseburia</taxon>
    </lineage>
</organism>
<reference evidence="8 9" key="1">
    <citation type="submission" date="2018-08" db="EMBL/GenBank/DDBJ databases">
        <title>A genome reference for cultivated species of the human gut microbiota.</title>
        <authorList>
            <person name="Zou Y."/>
            <person name="Xue W."/>
            <person name="Luo G."/>
        </authorList>
    </citation>
    <scope>NUCLEOTIDE SEQUENCE [LARGE SCALE GENOMIC DNA]</scope>
    <source>
        <strain evidence="6 9">AF24-4</strain>
        <strain evidence="7 8">AM32-8LB</strain>
    </source>
</reference>
<feature type="signal peptide" evidence="5">
    <location>
        <begin position="1"/>
        <end position="24"/>
    </location>
</feature>
<evidence type="ECO:0000313" key="6">
    <source>
        <dbReference type="EMBL" id="RGR69966.1"/>
    </source>
</evidence>
<evidence type="ECO:0000256" key="1">
    <source>
        <dbReference type="ARBA" id="ARBA00008520"/>
    </source>
</evidence>
<dbReference type="AlphaFoldDB" id="A0A396AKB1"/>
<dbReference type="Proteomes" id="UP000285820">
    <property type="component" value="Unassembled WGS sequence"/>
</dbReference>
<protein>
    <submittedName>
        <fullName evidence="7">Carbohydrate ABC transporter substrate-binding protein</fullName>
    </submittedName>
</protein>
<name>A0A396AKB1_9FIRM</name>
<evidence type="ECO:0000313" key="9">
    <source>
        <dbReference type="Proteomes" id="UP000285820"/>
    </source>
</evidence>
<dbReference type="EMBL" id="QSIQ01000001">
    <property type="protein sequence ID" value="RHD06532.1"/>
    <property type="molecule type" value="Genomic_DNA"/>
</dbReference>
<keyword evidence="2" id="KW-0813">Transport</keyword>
<proteinExistence type="inferred from homology"/>
<dbReference type="PANTHER" id="PTHR43649:SF34">
    <property type="entry name" value="ABC TRANSPORTER PERIPLASMIC-BINDING PROTEIN YCJN-RELATED"/>
    <property type="match status" value="1"/>
</dbReference>
<dbReference type="PANTHER" id="PTHR43649">
    <property type="entry name" value="ARABINOSE-BINDING PROTEIN-RELATED"/>
    <property type="match status" value="1"/>
</dbReference>
<feature type="region of interest" description="Disordered" evidence="4">
    <location>
        <begin position="25"/>
        <end position="61"/>
    </location>
</feature>
<gene>
    <name evidence="7" type="ORF">DW813_01290</name>
    <name evidence="6" type="ORF">DWY29_04570</name>
</gene>
<evidence type="ECO:0000256" key="4">
    <source>
        <dbReference type="SAM" id="MobiDB-lite"/>
    </source>
</evidence>
<keyword evidence="3 5" id="KW-0732">Signal</keyword>
<dbReference type="Gene3D" id="3.40.190.10">
    <property type="entry name" value="Periplasmic binding protein-like II"/>
    <property type="match status" value="2"/>
</dbReference>
<dbReference type="RefSeq" id="WP_118091824.1">
    <property type="nucleotide sequence ID" value="NZ_QRUN01000004.1"/>
</dbReference>
<dbReference type="PROSITE" id="PS51257">
    <property type="entry name" value="PROKAR_LIPOPROTEIN"/>
    <property type="match status" value="1"/>
</dbReference>
<feature type="chain" id="PRO_5044075737" evidence="5">
    <location>
        <begin position="25"/>
        <end position="459"/>
    </location>
</feature>
<feature type="compositionally biased region" description="Low complexity" evidence="4">
    <location>
        <begin position="32"/>
        <end position="42"/>
    </location>
</feature>
<evidence type="ECO:0000256" key="2">
    <source>
        <dbReference type="ARBA" id="ARBA00022448"/>
    </source>
</evidence>
<evidence type="ECO:0000256" key="3">
    <source>
        <dbReference type="ARBA" id="ARBA00022729"/>
    </source>
</evidence>